<accession>A0A133NT89</accession>
<proteinExistence type="predicted"/>
<evidence type="ECO:0000313" key="1">
    <source>
        <dbReference type="EMBL" id="KXA19504.1"/>
    </source>
</evidence>
<dbReference type="OrthoDB" id="7000645at2"/>
<dbReference type="AlphaFoldDB" id="A0A133NT89"/>
<dbReference type="RefSeq" id="WP_060786413.1">
    <property type="nucleotide sequence ID" value="NZ_KQ956802.1"/>
</dbReference>
<name>A0A133NT89_GARVA</name>
<comment type="caution">
    <text evidence="1">The sequence shown here is derived from an EMBL/GenBank/DDBJ whole genome shotgun (WGS) entry which is preliminary data.</text>
</comment>
<sequence length="229" mass="25379">MKVIEHRQVNTNGTAKVQFLRIDPEDLSATLSDILTALMNLSWLSKFDEDYEIAAFASRANKTIKVIKEKFSKSIDDKISKDAGEYVVSELAREAIVNELHYLDIPLSELLGKKKSGNPGFDFHSQNIYTNTVIFGESKYVATTTAYSSALPQMVDFIKKGKDIEDLPELKPFCSDAALNRAYSGSKGFAAAFSAKSTKSDSIINNIMGRSDFQSLLLFEEVLLVAVNL</sequence>
<dbReference type="Proteomes" id="UP000070558">
    <property type="component" value="Unassembled WGS sequence"/>
</dbReference>
<protein>
    <submittedName>
        <fullName evidence="1">Uncharacterized protein</fullName>
    </submittedName>
</protein>
<gene>
    <name evidence="1" type="ORF">HMPREF3216_00049</name>
</gene>
<organism evidence="1 2">
    <name type="scientific">Gardnerella vaginalis</name>
    <dbReference type="NCBI Taxonomy" id="2702"/>
    <lineage>
        <taxon>Bacteria</taxon>
        <taxon>Bacillati</taxon>
        <taxon>Actinomycetota</taxon>
        <taxon>Actinomycetes</taxon>
        <taxon>Bifidobacteriales</taxon>
        <taxon>Bifidobacteriaceae</taxon>
        <taxon>Gardnerella</taxon>
    </lineage>
</organism>
<reference evidence="1 2" key="1">
    <citation type="submission" date="2016-01" db="EMBL/GenBank/DDBJ databases">
        <authorList>
            <person name="Oliw E.H."/>
        </authorList>
    </citation>
    <scope>NUCLEOTIDE SEQUENCE [LARGE SCALE GENOMIC DNA]</scope>
    <source>
        <strain evidence="1 2">GED7760B</strain>
    </source>
</reference>
<dbReference type="PATRIC" id="fig|2702.99.peg.48"/>
<evidence type="ECO:0000313" key="2">
    <source>
        <dbReference type="Proteomes" id="UP000070558"/>
    </source>
</evidence>
<dbReference type="EMBL" id="LRQA01000003">
    <property type="protein sequence ID" value="KXA19504.1"/>
    <property type="molecule type" value="Genomic_DNA"/>
</dbReference>